<dbReference type="InterPro" id="IPR051326">
    <property type="entry name" value="Kynurenine-oxoglutarate_AT"/>
</dbReference>
<comment type="similarity">
    <text evidence="2">Belongs to the class-I pyridoxal-phosphate-dependent aminotransferase family.</text>
</comment>
<dbReference type="AlphaFoldDB" id="A0A5R9AHS9"/>
<dbReference type="Gene3D" id="3.90.1150.10">
    <property type="entry name" value="Aspartate Aminotransferase, domain 1"/>
    <property type="match status" value="1"/>
</dbReference>
<dbReference type="InterPro" id="IPR015424">
    <property type="entry name" value="PyrdxlP-dep_Trfase"/>
</dbReference>
<feature type="domain" description="Aminotransferase class I/classII large" evidence="6">
    <location>
        <begin position="41"/>
        <end position="401"/>
    </location>
</feature>
<dbReference type="Gene3D" id="3.40.640.10">
    <property type="entry name" value="Type I PLP-dependent aspartate aminotransferase-like (Major domain)"/>
    <property type="match status" value="1"/>
</dbReference>
<gene>
    <name evidence="7" type="ORF">FEF27_04700</name>
</gene>
<evidence type="ECO:0000256" key="1">
    <source>
        <dbReference type="ARBA" id="ARBA00001933"/>
    </source>
</evidence>
<dbReference type="InterPro" id="IPR015422">
    <property type="entry name" value="PyrdxlP-dep_Trfase_small"/>
</dbReference>
<dbReference type="GO" id="GO:0005737">
    <property type="term" value="C:cytoplasm"/>
    <property type="evidence" value="ECO:0007669"/>
    <property type="project" value="TreeGrafter"/>
</dbReference>
<dbReference type="PANTHER" id="PTHR43807:SF20">
    <property type="entry name" value="FI04487P"/>
    <property type="match status" value="1"/>
</dbReference>
<organism evidence="7 8">
    <name type="scientific">Nesterenkonia sphaerica</name>
    <dbReference type="NCBI Taxonomy" id="1804988"/>
    <lineage>
        <taxon>Bacteria</taxon>
        <taxon>Bacillati</taxon>
        <taxon>Actinomycetota</taxon>
        <taxon>Actinomycetes</taxon>
        <taxon>Micrococcales</taxon>
        <taxon>Micrococcaceae</taxon>
        <taxon>Nesterenkonia</taxon>
    </lineage>
</organism>
<reference evidence="7 8" key="1">
    <citation type="submission" date="2019-05" db="EMBL/GenBank/DDBJ databases">
        <title>Nesterenkonia sp. GY239, isolated from the Southern Atlantic Ocean.</title>
        <authorList>
            <person name="Zhang G."/>
        </authorList>
    </citation>
    <scope>NUCLEOTIDE SEQUENCE [LARGE SCALE GENOMIC DNA]</scope>
    <source>
        <strain evidence="7 8">GY239</strain>
    </source>
</reference>
<evidence type="ECO:0000259" key="6">
    <source>
        <dbReference type="Pfam" id="PF00155"/>
    </source>
</evidence>
<proteinExistence type="inferred from homology"/>
<dbReference type="CDD" id="cd00609">
    <property type="entry name" value="AAT_like"/>
    <property type="match status" value="1"/>
</dbReference>
<sequence>MPTPPWARSAAGANTYDHAAARVLPTVYERTTAASQAAGAINLGQGFPDAEGPHWMRQTAAAAITSEVGPTNQYPPGIGLPAFREAVAEHQQMHYGLTLDPQQQVLFTTGATEGIAASILAFADPGSEVVTFEPWYDSYGAMVALAGAALHTVPLTAPNFRPDVAALRAQVSDRTSMILLNSPHNPTGTVFTAEEITEIVEIAREAGAVVMSDEVYEHLVFDESVHTPVLSVPGAEEVAVAVSSVGKSFSMTGWKVGWVTGSAELVNRVRGVKQFLSYTSAPAYQWATAEGLRDDRGFFAANQVQLENSRELVMAGLEAAGLRAYRPAAGYFVLADVSAVTAKSAADYAAELIQHAGVGAIPVSTLTLPSTQRDAASELNHLLRFAFCKDEQVLERAMSRLGQWIR</sequence>
<dbReference type="Pfam" id="PF00155">
    <property type="entry name" value="Aminotran_1_2"/>
    <property type="match status" value="1"/>
</dbReference>
<dbReference type="GO" id="GO:0030170">
    <property type="term" value="F:pyridoxal phosphate binding"/>
    <property type="evidence" value="ECO:0007669"/>
    <property type="project" value="InterPro"/>
</dbReference>
<evidence type="ECO:0000313" key="8">
    <source>
        <dbReference type="Proteomes" id="UP000306544"/>
    </source>
</evidence>
<dbReference type="SUPFAM" id="SSF53383">
    <property type="entry name" value="PLP-dependent transferases"/>
    <property type="match status" value="1"/>
</dbReference>
<comment type="caution">
    <text evidence="7">The sequence shown here is derived from an EMBL/GenBank/DDBJ whole genome shotgun (WGS) entry which is preliminary data.</text>
</comment>
<dbReference type="PANTHER" id="PTHR43807">
    <property type="entry name" value="FI04487P"/>
    <property type="match status" value="1"/>
</dbReference>
<keyword evidence="8" id="KW-1185">Reference proteome</keyword>
<dbReference type="OrthoDB" id="4436468at2"/>
<keyword evidence="4 7" id="KW-0808">Transferase</keyword>
<dbReference type="GO" id="GO:0016212">
    <property type="term" value="F:kynurenine-oxoglutarate transaminase activity"/>
    <property type="evidence" value="ECO:0007669"/>
    <property type="project" value="TreeGrafter"/>
</dbReference>
<dbReference type="EMBL" id="VAWA01000004">
    <property type="protein sequence ID" value="TLP77467.1"/>
    <property type="molecule type" value="Genomic_DNA"/>
</dbReference>
<dbReference type="InterPro" id="IPR004839">
    <property type="entry name" value="Aminotransferase_I/II_large"/>
</dbReference>
<dbReference type="InterPro" id="IPR015421">
    <property type="entry name" value="PyrdxlP-dep_Trfase_major"/>
</dbReference>
<keyword evidence="5" id="KW-0663">Pyridoxal phosphate</keyword>
<dbReference type="RefSeq" id="WP_138169697.1">
    <property type="nucleotide sequence ID" value="NZ_VAWA01000004.1"/>
</dbReference>
<evidence type="ECO:0000256" key="3">
    <source>
        <dbReference type="ARBA" id="ARBA00022576"/>
    </source>
</evidence>
<dbReference type="FunFam" id="3.40.640.10:FF:000033">
    <property type="entry name" value="Aspartate aminotransferase"/>
    <property type="match status" value="1"/>
</dbReference>
<evidence type="ECO:0000256" key="2">
    <source>
        <dbReference type="ARBA" id="ARBA00007441"/>
    </source>
</evidence>
<evidence type="ECO:0000256" key="4">
    <source>
        <dbReference type="ARBA" id="ARBA00022679"/>
    </source>
</evidence>
<comment type="cofactor">
    <cofactor evidence="1">
        <name>pyridoxal 5'-phosphate</name>
        <dbReference type="ChEBI" id="CHEBI:597326"/>
    </cofactor>
</comment>
<accession>A0A5R9AHS9</accession>
<name>A0A5R9AHS9_9MICC</name>
<protein>
    <submittedName>
        <fullName evidence="7">Aminotransferase class I/II-fold pyridoxal phosphate-dependent enzyme</fullName>
    </submittedName>
</protein>
<dbReference type="Proteomes" id="UP000306544">
    <property type="component" value="Unassembled WGS sequence"/>
</dbReference>
<evidence type="ECO:0000256" key="5">
    <source>
        <dbReference type="ARBA" id="ARBA00022898"/>
    </source>
</evidence>
<evidence type="ECO:0000313" key="7">
    <source>
        <dbReference type="EMBL" id="TLP77467.1"/>
    </source>
</evidence>
<keyword evidence="3 7" id="KW-0032">Aminotransferase</keyword>